<keyword evidence="2" id="KW-1185">Reference proteome</keyword>
<evidence type="ECO:0000313" key="2">
    <source>
        <dbReference type="Proteomes" id="UP001164929"/>
    </source>
</evidence>
<sequence length="47" mass="5581">MLALIVCIIKVVINMQMVRRRHMIIIFLPMRKDLNLLTKKKMNELSA</sequence>
<gene>
    <name evidence="1" type="ORF">NC653_019228</name>
</gene>
<reference evidence="1" key="1">
    <citation type="journal article" date="2023" name="Mol. Ecol. Resour.">
        <title>Chromosome-level genome assembly of a triploid poplar Populus alba 'Berolinensis'.</title>
        <authorList>
            <person name="Chen S."/>
            <person name="Yu Y."/>
            <person name="Wang X."/>
            <person name="Wang S."/>
            <person name="Zhang T."/>
            <person name="Zhou Y."/>
            <person name="He R."/>
            <person name="Meng N."/>
            <person name="Wang Y."/>
            <person name="Liu W."/>
            <person name="Liu Z."/>
            <person name="Liu J."/>
            <person name="Guo Q."/>
            <person name="Huang H."/>
            <person name="Sederoff R.R."/>
            <person name="Wang G."/>
            <person name="Qu G."/>
            <person name="Chen S."/>
        </authorList>
    </citation>
    <scope>NUCLEOTIDE SEQUENCE</scope>
    <source>
        <strain evidence="1">SC-2020</strain>
    </source>
</reference>
<organism evidence="1 2">
    <name type="scientific">Populus alba x Populus x berolinensis</name>
    <dbReference type="NCBI Taxonomy" id="444605"/>
    <lineage>
        <taxon>Eukaryota</taxon>
        <taxon>Viridiplantae</taxon>
        <taxon>Streptophyta</taxon>
        <taxon>Embryophyta</taxon>
        <taxon>Tracheophyta</taxon>
        <taxon>Spermatophyta</taxon>
        <taxon>Magnoliopsida</taxon>
        <taxon>eudicotyledons</taxon>
        <taxon>Gunneridae</taxon>
        <taxon>Pentapetalae</taxon>
        <taxon>rosids</taxon>
        <taxon>fabids</taxon>
        <taxon>Malpighiales</taxon>
        <taxon>Salicaceae</taxon>
        <taxon>Saliceae</taxon>
        <taxon>Populus</taxon>
    </lineage>
</organism>
<evidence type="ECO:0000313" key="1">
    <source>
        <dbReference type="EMBL" id="KAJ6990926.1"/>
    </source>
</evidence>
<comment type="caution">
    <text evidence="1">The sequence shown here is derived from an EMBL/GenBank/DDBJ whole genome shotgun (WGS) entry which is preliminary data.</text>
</comment>
<proteinExistence type="predicted"/>
<dbReference type="Proteomes" id="UP001164929">
    <property type="component" value="Chromosome 7"/>
</dbReference>
<protein>
    <submittedName>
        <fullName evidence="1">Uncharacterized protein</fullName>
    </submittedName>
</protein>
<dbReference type="EMBL" id="JAQIZT010000007">
    <property type="protein sequence ID" value="KAJ6990926.1"/>
    <property type="molecule type" value="Genomic_DNA"/>
</dbReference>
<dbReference type="AlphaFoldDB" id="A0AAD6QIB4"/>
<accession>A0AAD6QIB4</accession>
<name>A0AAD6QIB4_9ROSI</name>